<sequence length="149" mass="16868">MIVQLACDFKIIFTSPTNLKSLRQIADCRIRETTLRTPILVTTSNVRFDAERGSYTIHCIQVILTKVHCVETGAKALKGETEYIKTKLFEGVDYERNITGKGKLIQIYDPKADMNSPPYWEHEDELVFGSHDVPAGYKVRVVAATVKFT</sequence>
<dbReference type="Proteomes" id="UP001172386">
    <property type="component" value="Unassembled WGS sequence"/>
</dbReference>
<reference evidence="1" key="1">
    <citation type="submission" date="2022-10" db="EMBL/GenBank/DDBJ databases">
        <title>Culturing micro-colonial fungi from biological soil crusts in the Mojave desert and describing Neophaeococcomyces mojavensis, and introducing the new genera and species Taxawa tesnikishii.</title>
        <authorList>
            <person name="Kurbessoian T."/>
            <person name="Stajich J.E."/>
        </authorList>
    </citation>
    <scope>NUCLEOTIDE SEQUENCE</scope>
    <source>
        <strain evidence="1">JES_112</strain>
    </source>
</reference>
<protein>
    <submittedName>
        <fullName evidence="1">Uncharacterized protein</fullName>
    </submittedName>
</protein>
<evidence type="ECO:0000313" key="1">
    <source>
        <dbReference type="EMBL" id="KAJ9648667.1"/>
    </source>
</evidence>
<gene>
    <name evidence="1" type="ORF">H2198_010969</name>
</gene>
<proteinExistence type="predicted"/>
<name>A0ACC2ZM39_9EURO</name>
<evidence type="ECO:0000313" key="2">
    <source>
        <dbReference type="Proteomes" id="UP001172386"/>
    </source>
</evidence>
<accession>A0ACC2ZM39</accession>
<organism evidence="1 2">
    <name type="scientific">Neophaeococcomyces mojaviensis</name>
    <dbReference type="NCBI Taxonomy" id="3383035"/>
    <lineage>
        <taxon>Eukaryota</taxon>
        <taxon>Fungi</taxon>
        <taxon>Dikarya</taxon>
        <taxon>Ascomycota</taxon>
        <taxon>Pezizomycotina</taxon>
        <taxon>Eurotiomycetes</taxon>
        <taxon>Chaetothyriomycetidae</taxon>
        <taxon>Chaetothyriales</taxon>
        <taxon>Chaetothyriales incertae sedis</taxon>
        <taxon>Neophaeococcomyces</taxon>
    </lineage>
</organism>
<dbReference type="EMBL" id="JAPDRQ010000460">
    <property type="protein sequence ID" value="KAJ9648667.1"/>
    <property type="molecule type" value="Genomic_DNA"/>
</dbReference>
<keyword evidence="2" id="KW-1185">Reference proteome</keyword>
<comment type="caution">
    <text evidence="1">The sequence shown here is derived from an EMBL/GenBank/DDBJ whole genome shotgun (WGS) entry which is preliminary data.</text>
</comment>